<evidence type="ECO:0000256" key="11">
    <source>
        <dbReference type="ARBA" id="ARBA00023136"/>
    </source>
</evidence>
<dbReference type="InterPro" id="IPR036280">
    <property type="entry name" value="Multihaem_cyt_sf"/>
</dbReference>
<sequence length="456" mass="51047">MAFWRKSKQTETSPETETREGKKKVGLIRRLWRKFRNIDWKNPVNRWKLGFVLLFGLIAMSGTAYGAIAFTSSPSFCKSCHEMAPEYQTFKASAHSEIKCTQCHIEPGAKNMVLHKIESMKEVYYHIVGPPDPIVQTVPVMKVNCGQCHSDNRLVTATGDLKVNHKKHIKEDIPCITCHAGVAHAKVVDRGINGSETYDHWTEQNIKKLMKKEYTNPNMGTCIDCHDKVNKGQKPWKDIAYSLPVSTHGAEKGKGDGAETATAEPHEADVTGVQGSHETTKKTQEIILQAIGKQKDGAKISMDCFTCHKEVAIPKSHEKVKWNESHGGTAFKELNECINCHQDSKWIRDIAKQDILELIKDDGVKEKYVPDITVVKDKSRDSAFCSACHGNRPPGHLDSDKWLTAHASKAETKDAKARCYVCHDKEKPAEGTKSTAPTDVYCKYCHRTGFKSEKGV</sequence>
<dbReference type="AlphaFoldDB" id="A0A3D8GT12"/>
<dbReference type="InterPro" id="IPR051174">
    <property type="entry name" value="Cytochrome_c-type_ET"/>
</dbReference>
<gene>
    <name evidence="14" type="ORF">DRW41_07110</name>
</gene>
<evidence type="ECO:0000256" key="5">
    <source>
        <dbReference type="ARBA" id="ARBA00022617"/>
    </source>
</evidence>
<dbReference type="GO" id="GO:0009055">
    <property type="term" value="F:electron transfer activity"/>
    <property type="evidence" value="ECO:0007669"/>
    <property type="project" value="TreeGrafter"/>
</dbReference>
<dbReference type="GO" id="GO:0009061">
    <property type="term" value="P:anaerobic respiration"/>
    <property type="evidence" value="ECO:0007669"/>
    <property type="project" value="TreeGrafter"/>
</dbReference>
<dbReference type="Proteomes" id="UP000257144">
    <property type="component" value="Unassembled WGS sequence"/>
</dbReference>
<keyword evidence="5" id="KW-0349">Heme</keyword>
<dbReference type="GO" id="GO:0005886">
    <property type="term" value="C:plasma membrane"/>
    <property type="evidence" value="ECO:0007669"/>
    <property type="project" value="UniProtKB-SubCell"/>
</dbReference>
<keyword evidence="3" id="KW-0813">Transport</keyword>
<dbReference type="InterPro" id="IPR005126">
    <property type="entry name" value="NapC/NirT_cyt_c_N"/>
</dbReference>
<evidence type="ECO:0000256" key="9">
    <source>
        <dbReference type="ARBA" id="ARBA00022989"/>
    </source>
</evidence>
<name>A0A3D8GT12_9BACI</name>
<evidence type="ECO:0000256" key="3">
    <source>
        <dbReference type="ARBA" id="ARBA00022448"/>
    </source>
</evidence>
<keyword evidence="7" id="KW-0479">Metal-binding</keyword>
<protein>
    <submittedName>
        <fullName evidence="14">Cytochrome C</fullName>
    </submittedName>
</protein>
<dbReference type="Gene3D" id="1.10.3820.10">
    <property type="entry name" value="Di-heme elbow motif domain"/>
    <property type="match status" value="1"/>
</dbReference>
<keyword evidence="4" id="KW-1003">Cell membrane</keyword>
<keyword evidence="9" id="KW-1133">Transmembrane helix</keyword>
<comment type="subcellular location">
    <subcellularLocation>
        <location evidence="1">Cell membrane</location>
    </subcellularLocation>
</comment>
<keyword evidence="8" id="KW-0249">Electron transport</keyword>
<evidence type="ECO:0000256" key="2">
    <source>
        <dbReference type="ARBA" id="ARBA00007395"/>
    </source>
</evidence>
<keyword evidence="6" id="KW-0812">Transmembrane</keyword>
<dbReference type="EMBL" id="QNQT01000002">
    <property type="protein sequence ID" value="RDU37603.1"/>
    <property type="molecule type" value="Genomic_DNA"/>
</dbReference>
<evidence type="ECO:0000259" key="13">
    <source>
        <dbReference type="Pfam" id="PF03264"/>
    </source>
</evidence>
<accession>A0A3D8GT12</accession>
<comment type="caution">
    <text evidence="14">The sequence shown here is derived from an EMBL/GenBank/DDBJ whole genome shotgun (WGS) entry which is preliminary data.</text>
</comment>
<reference evidence="14 15" key="1">
    <citation type="submission" date="2018-07" db="EMBL/GenBank/DDBJ databases">
        <title>Bacillus sp. YLB-04 draft genome sequence.</title>
        <authorList>
            <person name="Yu L."/>
            <person name="Tang X."/>
        </authorList>
    </citation>
    <scope>NUCLEOTIDE SEQUENCE [LARGE SCALE GENOMIC DNA]</scope>
    <source>
        <strain evidence="14 15">YLB-04</strain>
    </source>
</reference>
<dbReference type="OrthoDB" id="9791652at2"/>
<feature type="region of interest" description="Disordered" evidence="12">
    <location>
        <begin position="247"/>
        <end position="279"/>
    </location>
</feature>
<dbReference type="Pfam" id="PF03264">
    <property type="entry name" value="Cytochrom_NNT"/>
    <property type="match status" value="1"/>
</dbReference>
<feature type="domain" description="NapC/NirT cytochrome c N-terminal" evidence="13">
    <location>
        <begin position="51"/>
        <end position="129"/>
    </location>
</feature>
<evidence type="ECO:0000256" key="12">
    <source>
        <dbReference type="SAM" id="MobiDB-lite"/>
    </source>
</evidence>
<evidence type="ECO:0000256" key="7">
    <source>
        <dbReference type="ARBA" id="ARBA00022723"/>
    </source>
</evidence>
<dbReference type="PANTHER" id="PTHR30333">
    <property type="entry name" value="CYTOCHROME C-TYPE PROTEIN"/>
    <property type="match status" value="1"/>
</dbReference>
<evidence type="ECO:0000256" key="6">
    <source>
        <dbReference type="ARBA" id="ARBA00022692"/>
    </source>
</evidence>
<evidence type="ECO:0000256" key="4">
    <source>
        <dbReference type="ARBA" id="ARBA00022475"/>
    </source>
</evidence>
<keyword evidence="11" id="KW-0472">Membrane</keyword>
<keyword evidence="15" id="KW-1185">Reference proteome</keyword>
<evidence type="ECO:0000313" key="14">
    <source>
        <dbReference type="EMBL" id="RDU37603.1"/>
    </source>
</evidence>
<organism evidence="14 15">
    <name type="scientific">Neobacillus piezotolerans</name>
    <dbReference type="NCBI Taxonomy" id="2259171"/>
    <lineage>
        <taxon>Bacteria</taxon>
        <taxon>Bacillati</taxon>
        <taxon>Bacillota</taxon>
        <taxon>Bacilli</taxon>
        <taxon>Bacillales</taxon>
        <taxon>Bacillaceae</taxon>
        <taxon>Neobacillus</taxon>
    </lineage>
</organism>
<evidence type="ECO:0000256" key="10">
    <source>
        <dbReference type="ARBA" id="ARBA00023004"/>
    </source>
</evidence>
<dbReference type="InterPro" id="IPR038266">
    <property type="entry name" value="NapC/NirT_cytc_sf"/>
</dbReference>
<dbReference type="SUPFAM" id="SSF48695">
    <property type="entry name" value="Multiheme cytochromes"/>
    <property type="match status" value="1"/>
</dbReference>
<dbReference type="RefSeq" id="WP_115451274.1">
    <property type="nucleotide sequence ID" value="NZ_QNQT01000002.1"/>
</dbReference>
<evidence type="ECO:0000313" key="15">
    <source>
        <dbReference type="Proteomes" id="UP000257144"/>
    </source>
</evidence>
<dbReference type="PANTHER" id="PTHR30333:SF1">
    <property type="entry name" value="CYTOCHROME C-TYPE PROTEIN NAPC"/>
    <property type="match status" value="1"/>
</dbReference>
<feature type="region of interest" description="Disordered" evidence="12">
    <location>
        <begin position="1"/>
        <end position="21"/>
    </location>
</feature>
<keyword evidence="10" id="KW-0408">Iron</keyword>
<evidence type="ECO:0000256" key="1">
    <source>
        <dbReference type="ARBA" id="ARBA00004236"/>
    </source>
</evidence>
<dbReference type="GO" id="GO:0046872">
    <property type="term" value="F:metal ion binding"/>
    <property type="evidence" value="ECO:0007669"/>
    <property type="project" value="UniProtKB-KW"/>
</dbReference>
<proteinExistence type="inferred from homology"/>
<comment type="similarity">
    <text evidence="2">Belongs to the NapC/NirT/NrfH family.</text>
</comment>
<evidence type="ECO:0000256" key="8">
    <source>
        <dbReference type="ARBA" id="ARBA00022982"/>
    </source>
</evidence>